<dbReference type="RefSeq" id="WP_008666097.1">
    <property type="nucleotide sequence ID" value="NZ_CAXVKF010000007.1"/>
</dbReference>
<gene>
    <name evidence="2" type="ORF">DWW83_15245</name>
</gene>
<name>A0A412SIF0_BACUN</name>
<reference evidence="2 3" key="1">
    <citation type="submission" date="2018-08" db="EMBL/GenBank/DDBJ databases">
        <title>A genome reference for cultivated species of the human gut microbiota.</title>
        <authorList>
            <person name="Zou Y."/>
            <person name="Xue W."/>
            <person name="Luo G."/>
        </authorList>
    </citation>
    <scope>NUCLEOTIDE SEQUENCE [LARGE SCALE GENOMIC DNA]</scope>
    <source>
        <strain evidence="2 3">AF17-20</strain>
    </source>
</reference>
<proteinExistence type="predicted"/>
<keyword evidence="1" id="KW-0732">Signal</keyword>
<evidence type="ECO:0000313" key="3">
    <source>
        <dbReference type="Proteomes" id="UP000284022"/>
    </source>
</evidence>
<dbReference type="Pfam" id="PF16139">
    <property type="entry name" value="DUF4847"/>
    <property type="match status" value="1"/>
</dbReference>
<dbReference type="CDD" id="cd14492">
    <property type="entry name" value="lipocalin_MxiM-like"/>
    <property type="match status" value="1"/>
</dbReference>
<dbReference type="EMBL" id="QRXV01000017">
    <property type="protein sequence ID" value="RGU37448.1"/>
    <property type="molecule type" value="Genomic_DNA"/>
</dbReference>
<accession>A0A412SIF0</accession>
<dbReference type="InterPro" id="IPR032316">
    <property type="entry name" value="DUF4847"/>
</dbReference>
<feature type="signal peptide" evidence="1">
    <location>
        <begin position="1"/>
        <end position="22"/>
    </location>
</feature>
<sequence>MKRLIRNIFCMLLMFSLLPLLSGCDNEDDVIGIFTGKTWKLSRLTNKGSNAQFYPNLWNNNEEEMKKSLDKLYNQKNTFTLNFEGTELDGELMGTTVNGQGINSSVNGTWKANGASGSLSISVKVTGAAESDALAKAFISGLQNVYKYEGDANSLTLYFKDGPTTRVMGFTPQR</sequence>
<dbReference type="PROSITE" id="PS51257">
    <property type="entry name" value="PROKAR_LIPOPROTEIN"/>
    <property type="match status" value="1"/>
</dbReference>
<evidence type="ECO:0000256" key="1">
    <source>
        <dbReference type="SAM" id="SignalP"/>
    </source>
</evidence>
<protein>
    <submittedName>
        <fullName evidence="2">DUF4847 domain-containing protein</fullName>
    </submittedName>
</protein>
<dbReference type="Proteomes" id="UP000284022">
    <property type="component" value="Unassembled WGS sequence"/>
</dbReference>
<dbReference type="AlphaFoldDB" id="A0A412SIF0"/>
<dbReference type="Gene3D" id="2.40.128.270">
    <property type="match status" value="1"/>
</dbReference>
<comment type="caution">
    <text evidence="2">The sequence shown here is derived from an EMBL/GenBank/DDBJ whole genome shotgun (WGS) entry which is preliminary data.</text>
</comment>
<dbReference type="InterPro" id="IPR038670">
    <property type="entry name" value="HslJ-like_sf"/>
</dbReference>
<organism evidence="2 3">
    <name type="scientific">Bacteroides uniformis</name>
    <dbReference type="NCBI Taxonomy" id="820"/>
    <lineage>
        <taxon>Bacteria</taxon>
        <taxon>Pseudomonadati</taxon>
        <taxon>Bacteroidota</taxon>
        <taxon>Bacteroidia</taxon>
        <taxon>Bacteroidales</taxon>
        <taxon>Bacteroidaceae</taxon>
        <taxon>Bacteroides</taxon>
    </lineage>
</organism>
<evidence type="ECO:0000313" key="2">
    <source>
        <dbReference type="EMBL" id="RGU37448.1"/>
    </source>
</evidence>
<feature type="chain" id="PRO_5019067509" evidence="1">
    <location>
        <begin position="23"/>
        <end position="174"/>
    </location>
</feature>